<keyword evidence="3" id="KW-1185">Reference proteome</keyword>
<comment type="caution">
    <text evidence="2">The sequence shown here is derived from an EMBL/GenBank/DDBJ whole genome shotgun (WGS) entry which is preliminary data.</text>
</comment>
<dbReference type="EMBL" id="JAWPEI010000038">
    <property type="protein sequence ID" value="KAK4706942.1"/>
    <property type="molecule type" value="Genomic_DNA"/>
</dbReference>
<proteinExistence type="predicted"/>
<evidence type="ECO:0000313" key="3">
    <source>
        <dbReference type="Proteomes" id="UP001311915"/>
    </source>
</evidence>
<evidence type="ECO:0000256" key="1">
    <source>
        <dbReference type="SAM" id="Coils"/>
    </source>
</evidence>
<name>A0AAV9K167_9SOLN</name>
<dbReference type="AlphaFoldDB" id="A0AAV9K167"/>
<organism evidence="2 3">
    <name type="scientific">Solanum pinnatisectum</name>
    <name type="common">tansyleaf nightshade</name>
    <dbReference type="NCBI Taxonomy" id="50273"/>
    <lineage>
        <taxon>Eukaryota</taxon>
        <taxon>Viridiplantae</taxon>
        <taxon>Streptophyta</taxon>
        <taxon>Embryophyta</taxon>
        <taxon>Tracheophyta</taxon>
        <taxon>Spermatophyta</taxon>
        <taxon>Magnoliopsida</taxon>
        <taxon>eudicotyledons</taxon>
        <taxon>Gunneridae</taxon>
        <taxon>Pentapetalae</taxon>
        <taxon>asterids</taxon>
        <taxon>lamiids</taxon>
        <taxon>Solanales</taxon>
        <taxon>Solanaceae</taxon>
        <taxon>Solanoideae</taxon>
        <taxon>Solaneae</taxon>
        <taxon>Solanum</taxon>
    </lineage>
</organism>
<dbReference type="Proteomes" id="UP001311915">
    <property type="component" value="Unassembled WGS sequence"/>
</dbReference>
<reference evidence="2 3" key="1">
    <citation type="submission" date="2023-10" db="EMBL/GenBank/DDBJ databases">
        <title>Genome-Wide Identification Analysis in wild type Solanum Pinnatisectum Reveals Some Genes Defensing Phytophthora Infestans.</title>
        <authorList>
            <person name="Sun C."/>
        </authorList>
    </citation>
    <scope>NUCLEOTIDE SEQUENCE [LARGE SCALE GENOMIC DNA]</scope>
    <source>
        <strain evidence="2">LQN</strain>
        <tissue evidence="2">Leaf</tissue>
    </source>
</reference>
<keyword evidence="1" id="KW-0175">Coiled coil</keyword>
<evidence type="ECO:0000313" key="2">
    <source>
        <dbReference type="EMBL" id="KAK4706942.1"/>
    </source>
</evidence>
<sequence>MASSKSREIEKAINMIHKQNQAPAKIFDKLQERKSRRRKFEYTEQTFLDFYGTSEVKPNEPPFIKTLYCKTRHGSNCLANEKKILRDITTTLKTRKEIGSSKLVNNKVPKTLQIFHLFRSATGSSNISFNNQTHFMGMTSNANAERLKQKIQVITKDIRSIENHLDRINKNK</sequence>
<protein>
    <submittedName>
        <fullName evidence="2">Uncharacterized protein</fullName>
    </submittedName>
</protein>
<feature type="coiled-coil region" evidence="1">
    <location>
        <begin position="144"/>
        <end position="171"/>
    </location>
</feature>
<gene>
    <name evidence="2" type="ORF">R3W88_033503</name>
</gene>
<accession>A0AAV9K167</accession>